<accession>A0ABW1ISM8</accession>
<dbReference type="EMBL" id="JBHSQV010000172">
    <property type="protein sequence ID" value="MFC5987853.1"/>
    <property type="molecule type" value="Genomic_DNA"/>
</dbReference>
<reference evidence="3" key="1">
    <citation type="journal article" date="2019" name="Int. J. Syst. Evol. Microbiol.">
        <title>The Global Catalogue of Microorganisms (GCM) 10K type strain sequencing project: providing services to taxonomists for standard genome sequencing and annotation.</title>
        <authorList>
            <consortium name="The Broad Institute Genomics Platform"/>
            <consortium name="The Broad Institute Genome Sequencing Center for Infectious Disease"/>
            <person name="Wu L."/>
            <person name="Ma J."/>
        </authorList>
    </citation>
    <scope>NUCLEOTIDE SEQUENCE [LARGE SCALE GENOMIC DNA]</scope>
    <source>
        <strain evidence="3">CCM 8749</strain>
    </source>
</reference>
<dbReference type="Gene3D" id="3.40.50.150">
    <property type="entry name" value="Vaccinia Virus protein VP39"/>
    <property type="match status" value="1"/>
</dbReference>
<sequence length="203" mass="24318">MYHWFIRPKWFTKKYIHNHVQGSFQIEGCYVLDFGSGTGANCLMFNPMHYVGVDPDMERVHYARRLFPQYSFQALEPPHLPVEAHSVDYILIIAVLHHIRSEEISQYMKEFDRVLKPSGTIIVMEPCLCEQKPISSRFMKWFDKGEYIRNEEEYLHLFTSHQYDCTVLKKFNKCFLYHELFFSAKPKFVLQMRYIHKKCRASS</sequence>
<proteinExistence type="predicted"/>
<evidence type="ECO:0000259" key="1">
    <source>
        <dbReference type="Pfam" id="PF08241"/>
    </source>
</evidence>
<dbReference type="RefSeq" id="WP_379895272.1">
    <property type="nucleotide sequence ID" value="NZ_CBCSCT010000029.1"/>
</dbReference>
<dbReference type="GO" id="GO:0008168">
    <property type="term" value="F:methyltransferase activity"/>
    <property type="evidence" value="ECO:0007669"/>
    <property type="project" value="UniProtKB-KW"/>
</dbReference>
<organism evidence="2 3">
    <name type="scientific">Marinicrinis lubricantis</name>
    <dbReference type="NCBI Taxonomy" id="2086470"/>
    <lineage>
        <taxon>Bacteria</taxon>
        <taxon>Bacillati</taxon>
        <taxon>Bacillota</taxon>
        <taxon>Bacilli</taxon>
        <taxon>Bacillales</taxon>
        <taxon>Paenibacillaceae</taxon>
    </lineage>
</organism>
<name>A0ABW1ISM8_9BACL</name>
<evidence type="ECO:0000313" key="2">
    <source>
        <dbReference type="EMBL" id="MFC5987853.1"/>
    </source>
</evidence>
<dbReference type="CDD" id="cd02440">
    <property type="entry name" value="AdoMet_MTases"/>
    <property type="match status" value="1"/>
</dbReference>
<keyword evidence="2" id="KW-0489">Methyltransferase</keyword>
<dbReference type="PANTHER" id="PTHR42912">
    <property type="entry name" value="METHYLTRANSFERASE"/>
    <property type="match status" value="1"/>
</dbReference>
<dbReference type="InterPro" id="IPR050508">
    <property type="entry name" value="Methyltransf_Superfamily"/>
</dbReference>
<comment type="caution">
    <text evidence="2">The sequence shown here is derived from an EMBL/GenBank/DDBJ whole genome shotgun (WGS) entry which is preliminary data.</text>
</comment>
<dbReference type="InterPro" id="IPR029063">
    <property type="entry name" value="SAM-dependent_MTases_sf"/>
</dbReference>
<dbReference type="EC" id="2.1.-.-" evidence="2"/>
<dbReference type="GO" id="GO:0032259">
    <property type="term" value="P:methylation"/>
    <property type="evidence" value="ECO:0007669"/>
    <property type="project" value="UniProtKB-KW"/>
</dbReference>
<keyword evidence="3" id="KW-1185">Reference proteome</keyword>
<dbReference type="Proteomes" id="UP001596250">
    <property type="component" value="Unassembled WGS sequence"/>
</dbReference>
<dbReference type="InterPro" id="IPR013216">
    <property type="entry name" value="Methyltransf_11"/>
</dbReference>
<feature type="domain" description="Methyltransferase type 11" evidence="1">
    <location>
        <begin position="32"/>
        <end position="123"/>
    </location>
</feature>
<dbReference type="PANTHER" id="PTHR42912:SF93">
    <property type="entry name" value="N6-ADENOSINE-METHYLTRANSFERASE TMT1A"/>
    <property type="match status" value="1"/>
</dbReference>
<dbReference type="SUPFAM" id="SSF53335">
    <property type="entry name" value="S-adenosyl-L-methionine-dependent methyltransferases"/>
    <property type="match status" value="1"/>
</dbReference>
<protein>
    <submittedName>
        <fullName evidence="2">Class I SAM-dependent methyltransferase</fullName>
        <ecNumber evidence="2">2.1.-.-</ecNumber>
    </submittedName>
</protein>
<dbReference type="Pfam" id="PF08241">
    <property type="entry name" value="Methyltransf_11"/>
    <property type="match status" value="1"/>
</dbReference>
<keyword evidence="2" id="KW-0808">Transferase</keyword>
<evidence type="ECO:0000313" key="3">
    <source>
        <dbReference type="Proteomes" id="UP001596250"/>
    </source>
</evidence>
<gene>
    <name evidence="2" type="ORF">ACFPXP_15715</name>
</gene>